<accession>A0A2W5TQI3</accession>
<dbReference type="PANTHER" id="PTHR43235:SF1">
    <property type="entry name" value="GLUTAMINE AMIDOTRANSFERASE PB2B2.05-RELATED"/>
    <property type="match status" value="1"/>
</dbReference>
<gene>
    <name evidence="2" type="ORF">DI536_07505</name>
</gene>
<dbReference type="GO" id="GO:0033969">
    <property type="term" value="F:gamma-glutamyl-gamma-aminobutyrate hydrolase activity"/>
    <property type="evidence" value="ECO:0007669"/>
    <property type="project" value="TreeGrafter"/>
</dbReference>
<feature type="region of interest" description="Disordered" evidence="1">
    <location>
        <begin position="1"/>
        <end position="24"/>
    </location>
</feature>
<sequence length="252" mass="27174">MKHHGHPRRPSIAVTPDITTPTPEAPFPRYELKAAYTDAILRAGGLPFVLPYSDDPTVVDQYLDRVSGLVITGGAFDIPPSAYGESDKENLGVLKPGRTNFEMAVLNGALQRKLPVLGVCGGMQLLNVAFGGTLVQDIGTELPNAKPHEQKHDRTQPQHPIDVKDHTLLADCVGGKGQLMVNSTHHQAVKAVGGGLIVSGVAVDGVIEAIESTDKNHFVLGVQWHPELMSDTVPPNLGIYRAFVGRARERRH</sequence>
<dbReference type="EMBL" id="QFQP01000004">
    <property type="protein sequence ID" value="PZR16127.1"/>
    <property type="molecule type" value="Genomic_DNA"/>
</dbReference>
<dbReference type="PANTHER" id="PTHR43235">
    <property type="entry name" value="GLUTAMINE AMIDOTRANSFERASE PB2B2.05-RELATED"/>
    <property type="match status" value="1"/>
</dbReference>
<comment type="caution">
    <text evidence="2">The sequence shown here is derived from an EMBL/GenBank/DDBJ whole genome shotgun (WGS) entry which is preliminary data.</text>
</comment>
<evidence type="ECO:0000256" key="1">
    <source>
        <dbReference type="SAM" id="MobiDB-lite"/>
    </source>
</evidence>
<dbReference type="Proteomes" id="UP000249061">
    <property type="component" value="Unassembled WGS sequence"/>
</dbReference>
<dbReference type="InterPro" id="IPR011697">
    <property type="entry name" value="Peptidase_C26"/>
</dbReference>
<dbReference type="GO" id="GO:0005829">
    <property type="term" value="C:cytosol"/>
    <property type="evidence" value="ECO:0007669"/>
    <property type="project" value="TreeGrafter"/>
</dbReference>
<dbReference type="CDD" id="cd01745">
    <property type="entry name" value="GATase1_2"/>
    <property type="match status" value="1"/>
</dbReference>
<dbReference type="InterPro" id="IPR044668">
    <property type="entry name" value="PuuD-like"/>
</dbReference>
<organism evidence="2 3">
    <name type="scientific">Archangium gephyra</name>
    <dbReference type="NCBI Taxonomy" id="48"/>
    <lineage>
        <taxon>Bacteria</taxon>
        <taxon>Pseudomonadati</taxon>
        <taxon>Myxococcota</taxon>
        <taxon>Myxococcia</taxon>
        <taxon>Myxococcales</taxon>
        <taxon>Cystobacterineae</taxon>
        <taxon>Archangiaceae</taxon>
        <taxon>Archangium</taxon>
    </lineage>
</organism>
<reference evidence="2 3" key="1">
    <citation type="submission" date="2017-08" db="EMBL/GenBank/DDBJ databases">
        <title>Infants hospitalized years apart are colonized by the same room-sourced microbial strains.</title>
        <authorList>
            <person name="Brooks B."/>
            <person name="Olm M.R."/>
            <person name="Firek B.A."/>
            <person name="Baker R."/>
            <person name="Thomas B.C."/>
            <person name="Morowitz M.J."/>
            <person name="Banfield J.F."/>
        </authorList>
    </citation>
    <scope>NUCLEOTIDE SEQUENCE [LARGE SCALE GENOMIC DNA]</scope>
    <source>
        <strain evidence="2">S2_003_000_R2_14</strain>
    </source>
</reference>
<dbReference type="PROSITE" id="PS51273">
    <property type="entry name" value="GATASE_TYPE_1"/>
    <property type="match status" value="1"/>
</dbReference>
<dbReference type="GO" id="GO:0006598">
    <property type="term" value="P:polyamine catabolic process"/>
    <property type="evidence" value="ECO:0007669"/>
    <property type="project" value="TreeGrafter"/>
</dbReference>
<evidence type="ECO:0000313" key="2">
    <source>
        <dbReference type="EMBL" id="PZR16127.1"/>
    </source>
</evidence>
<dbReference type="Gene3D" id="3.40.50.880">
    <property type="match status" value="1"/>
</dbReference>
<dbReference type="InterPro" id="IPR029062">
    <property type="entry name" value="Class_I_gatase-like"/>
</dbReference>
<dbReference type="SUPFAM" id="SSF52317">
    <property type="entry name" value="Class I glutamine amidotransferase-like"/>
    <property type="match status" value="1"/>
</dbReference>
<keyword evidence="2" id="KW-0378">Hydrolase</keyword>
<evidence type="ECO:0000313" key="3">
    <source>
        <dbReference type="Proteomes" id="UP000249061"/>
    </source>
</evidence>
<protein>
    <submittedName>
        <fullName evidence="2">Gamma-glutamyl-gamma-aminobutyrate hydrolase</fullName>
    </submittedName>
</protein>
<name>A0A2W5TQI3_9BACT</name>
<proteinExistence type="predicted"/>
<dbReference type="Pfam" id="PF07722">
    <property type="entry name" value="Peptidase_C26"/>
    <property type="match status" value="1"/>
</dbReference>
<dbReference type="AlphaFoldDB" id="A0A2W5TQI3"/>